<organism evidence="1 2">
    <name type="scientific">Arsenicibacter rosenii</name>
    <dbReference type="NCBI Taxonomy" id="1750698"/>
    <lineage>
        <taxon>Bacteria</taxon>
        <taxon>Pseudomonadati</taxon>
        <taxon>Bacteroidota</taxon>
        <taxon>Cytophagia</taxon>
        <taxon>Cytophagales</taxon>
        <taxon>Spirosomataceae</taxon>
        <taxon>Arsenicibacter</taxon>
    </lineage>
</organism>
<evidence type="ECO:0000313" key="2">
    <source>
        <dbReference type="Proteomes" id="UP000181790"/>
    </source>
</evidence>
<sequence>MNEETLEERLTRVRKLLENCLLPEETSEVYNLHTLRFQFAEGLRIFQEMSRNPHTHKRDSWTTIRDNLATPDYVHDGFSTTYLNEVIRIKGDPQPDRKYIRSKQITLALYFISHYAALCRFDIRSDRGMLLFYNGEDVIHRCELPKDGKRYYLLYFWRQQNENDQEPVGYALLTREGADWEETKLTFSDPLYLNAVFTATESQLSTNQVYIQMRNGNDGADVAETARATSYLQLSLNVFHDQQLIILGILSGSQRRTGDAMAGVVALIRFETYAEAMLELDAYSRSLKQPPVEIQYFLAHQRLEIASGDFQSLAELPRAREVRRLQHLAGKYQTYFVHPDRAKHQIMRYNLEIKLSGEVVCLYGDPDNESVMTGIVRYTDEVVWLELDFLPAIQAYRVRYLLYTKSEKFNHRKCLLGIHTGLNKGLTIPNTGRLILEENPKPVVGAMSVSEFYRNHYFADHYRFLMGNHEVELNRALTDAFLREIPVEAEEPVVDQGIARFKGYYDCYVCDRHGEEDIYKIYRYVLHIQPDGQLTLARANEQFNGRAALHQQTSYLQIHLEPSERSGSLGTLLFSLNFGSSKIRRRTDIQHLFGVMAKLNNRRTEAMAVILHRADDETYRHLDISTVQEEFVRHLDENYRDDSDEFGFDYYDQKLLGGLSFLMGQMYRLIRLPRTPNRVFRPRKDECRRVNFYAACFLMNQLKGQFRKEIQKKKQFDSPQQLYQIREQISRIKEYLKEACRHGFAAERFAGYAVHSPEQKKEFRSELVRLHIPAKQLEELEKELIGLLEDRKLLINTVRKWREMLVPEEFAHDVSGIAELAEVLWPYIRPILA</sequence>
<accession>A0A1S2VIT0</accession>
<evidence type="ECO:0000313" key="1">
    <source>
        <dbReference type="EMBL" id="OIN58652.1"/>
    </source>
</evidence>
<keyword evidence="2" id="KW-1185">Reference proteome</keyword>
<name>A0A1S2VIT0_9BACT</name>
<protein>
    <submittedName>
        <fullName evidence="1">Uncharacterized protein</fullName>
    </submittedName>
</protein>
<gene>
    <name evidence="1" type="ORF">BLX24_13885</name>
</gene>
<dbReference type="Proteomes" id="UP000181790">
    <property type="component" value="Unassembled WGS sequence"/>
</dbReference>
<reference evidence="1 2" key="1">
    <citation type="submission" date="2016-10" db="EMBL/GenBank/DDBJ databases">
        <title>Arsenicibacter rosenii gen. nov., sp. nov., an efficient arsenic-methylating bacterium isolated from an arsenic-contaminated paddy soil.</title>
        <authorList>
            <person name="Huang K."/>
        </authorList>
    </citation>
    <scope>NUCLEOTIDE SEQUENCE [LARGE SCALE GENOMIC DNA]</scope>
    <source>
        <strain evidence="1 2">SM-1</strain>
    </source>
</reference>
<comment type="caution">
    <text evidence="1">The sequence shown here is derived from an EMBL/GenBank/DDBJ whole genome shotgun (WGS) entry which is preliminary data.</text>
</comment>
<dbReference type="AlphaFoldDB" id="A0A1S2VIT0"/>
<dbReference type="EMBL" id="MORL01000006">
    <property type="protein sequence ID" value="OIN58652.1"/>
    <property type="molecule type" value="Genomic_DNA"/>
</dbReference>
<proteinExistence type="predicted"/>